<dbReference type="SUPFAM" id="SSF48208">
    <property type="entry name" value="Six-hairpin glycosidases"/>
    <property type="match status" value="1"/>
</dbReference>
<evidence type="ECO:0008006" key="6">
    <source>
        <dbReference type="Google" id="ProtNLM"/>
    </source>
</evidence>
<keyword evidence="1" id="KW-0732">Signal</keyword>
<evidence type="ECO:0000259" key="2">
    <source>
        <dbReference type="Pfam" id="PF16335"/>
    </source>
</evidence>
<comment type="caution">
    <text evidence="4">The sequence shown here is derived from an EMBL/GenBank/DDBJ whole genome shotgun (WGS) entry which is preliminary data.</text>
</comment>
<evidence type="ECO:0000313" key="5">
    <source>
        <dbReference type="Proteomes" id="UP001305779"/>
    </source>
</evidence>
<dbReference type="InterPro" id="IPR008928">
    <property type="entry name" value="6-hairpin_glycosidase_sf"/>
</dbReference>
<feature type="domain" description="Glutaminase A N-terminal" evidence="3">
    <location>
        <begin position="105"/>
        <end position="181"/>
    </location>
</feature>
<dbReference type="EMBL" id="JAXOVC010000015">
    <property type="protein sequence ID" value="KAK4493730.1"/>
    <property type="molecule type" value="Genomic_DNA"/>
</dbReference>
<dbReference type="PANTHER" id="PTHR31987">
    <property type="entry name" value="GLUTAMINASE A-RELATED"/>
    <property type="match status" value="1"/>
</dbReference>
<dbReference type="Proteomes" id="UP001305779">
    <property type="component" value="Unassembled WGS sequence"/>
</dbReference>
<dbReference type="Pfam" id="PF16335">
    <property type="entry name" value="GtaA_6_Hairpin"/>
    <property type="match status" value="1"/>
</dbReference>
<accession>A0ABR0DX48</accession>
<gene>
    <name evidence="4" type="ORF">PRZ48_014915</name>
</gene>
<name>A0ABR0DX48_ZASCE</name>
<feature type="chain" id="PRO_5045519265" description="Glutaminase A" evidence="1">
    <location>
        <begin position="17"/>
        <end position="793"/>
    </location>
</feature>
<dbReference type="InterPro" id="IPR052743">
    <property type="entry name" value="Glutaminase_GtaA"/>
</dbReference>
<protein>
    <recommendedName>
        <fullName evidence="6">Glutaminase A</fullName>
    </recommendedName>
</protein>
<sequence length="793" mass="87542">MWTTLVLASVAALCGAQSTFSPLRPPSLPLAVRSPYMSTWQQAGSNGGNGGYLAGQWPTFWHGQITGWTGYIRVDNITYTWMGAPNVTGQTNYYVVQTGFEYTPTSSIFTLDVAGQVELTATFLSPVLPESLLQMSLPYSYLTTSVRSLDGRRHNVQLYTDISAEWVSGVRDSVAQWSYGTSDSNPQPNSVAAVQEAAAPAPGPLTTYATHTQYELKGAPTHTGANIHASSQGVRPSGVAEPPLNATTHTNAEAMVNARAGGVAYHRVWRQTQLEFTDLGTEQAEWGYWYYTTDNTRNLTHQQGSDISVRTQFIRDGFLANTQDTNFRPINQNYPVFGFAHNMGVIGKNGQKNHTFQLSLHQQNCIYFEEAAGNTSVPCLWTSYFNKETDAVEYFYNQYSNISAASEAFDSKIEADSKAAGGDDYYALTALSTRQAFGALEYTNKPSQPWIFLKEISSDGDIQTVDVIFPFFPIIIYTNPKLLKYLLDPLFINQEAGYWPYAFSIHDLGHFPNATGYNNLQVNVEQQPVEECGNMLIMALAYAQRTGDNAYLAQHYSLLRQWNEYLVNDSLIPGSQLSTDDFLGAVQNDTNLALKGIVGIEAMAQIANRTGHTADGVNFTKIAHSYIKQWQNFGVNFQATPPHSETQYGNTTTYSLLYNLYGDALLGLQLVPKRIYNIQSNFYPTVFQRYGVPLRSGFTATKADWELWCAAIASDSTKNQFISIMTTYLDQTPSNYPFSDLYDTSTGQQYFSGTSFINRPVVGGIFAPLALEGAPTSGTVTPISLAKAPGKKA</sequence>
<keyword evidence="5" id="KW-1185">Reference proteome</keyword>
<dbReference type="Pfam" id="PF17168">
    <property type="entry name" value="DUF5127"/>
    <property type="match status" value="2"/>
</dbReference>
<proteinExistence type="predicted"/>
<evidence type="ECO:0000256" key="1">
    <source>
        <dbReference type="SAM" id="SignalP"/>
    </source>
</evidence>
<dbReference type="InterPro" id="IPR032514">
    <property type="entry name" value="GtaA_central"/>
</dbReference>
<organism evidence="4 5">
    <name type="scientific">Zasmidium cellare</name>
    <name type="common">Wine cellar mold</name>
    <name type="synonym">Racodium cellare</name>
    <dbReference type="NCBI Taxonomy" id="395010"/>
    <lineage>
        <taxon>Eukaryota</taxon>
        <taxon>Fungi</taxon>
        <taxon>Dikarya</taxon>
        <taxon>Ascomycota</taxon>
        <taxon>Pezizomycotina</taxon>
        <taxon>Dothideomycetes</taxon>
        <taxon>Dothideomycetidae</taxon>
        <taxon>Mycosphaerellales</taxon>
        <taxon>Mycosphaerellaceae</taxon>
        <taxon>Zasmidium</taxon>
    </lineage>
</organism>
<feature type="domain" description="Glutaminase A N-terminal" evidence="3">
    <location>
        <begin position="250"/>
        <end position="416"/>
    </location>
</feature>
<reference evidence="4 5" key="1">
    <citation type="journal article" date="2023" name="G3 (Bethesda)">
        <title>A chromosome-level genome assembly of Zasmidium syzygii isolated from banana leaves.</title>
        <authorList>
            <person name="van Westerhoven A.C."/>
            <person name="Mehrabi R."/>
            <person name="Talebi R."/>
            <person name="Steentjes M.B.F."/>
            <person name="Corcolon B."/>
            <person name="Chong P.A."/>
            <person name="Kema G.H.J."/>
            <person name="Seidl M.F."/>
        </authorList>
    </citation>
    <scope>NUCLEOTIDE SEQUENCE [LARGE SCALE GENOMIC DNA]</scope>
    <source>
        <strain evidence="4 5">P124</strain>
    </source>
</reference>
<feature type="domain" description="Glutaminase A central" evidence="2">
    <location>
        <begin position="422"/>
        <end position="768"/>
    </location>
</feature>
<feature type="signal peptide" evidence="1">
    <location>
        <begin position="1"/>
        <end position="16"/>
    </location>
</feature>
<evidence type="ECO:0000313" key="4">
    <source>
        <dbReference type="EMBL" id="KAK4493730.1"/>
    </source>
</evidence>
<evidence type="ECO:0000259" key="3">
    <source>
        <dbReference type="Pfam" id="PF17168"/>
    </source>
</evidence>
<dbReference type="InterPro" id="IPR033433">
    <property type="entry name" value="GtaA_N"/>
</dbReference>
<dbReference type="PANTHER" id="PTHR31987:SF1">
    <property type="entry name" value="GLUTAMINASE A"/>
    <property type="match status" value="1"/>
</dbReference>